<evidence type="ECO:0000256" key="8">
    <source>
        <dbReference type="SAM" id="Phobius"/>
    </source>
</evidence>
<evidence type="ECO:0000313" key="11">
    <source>
        <dbReference type="Proteomes" id="UP000541610"/>
    </source>
</evidence>
<dbReference type="InterPro" id="IPR013525">
    <property type="entry name" value="ABC2_TM"/>
</dbReference>
<accession>A0A7J6NSH7</accession>
<keyword evidence="3 8" id="KW-0812">Transmembrane</keyword>
<feature type="transmembrane region" description="Helical" evidence="8">
    <location>
        <begin position="424"/>
        <end position="446"/>
    </location>
</feature>
<keyword evidence="2" id="KW-0813">Transport</keyword>
<dbReference type="GO" id="GO:0005524">
    <property type="term" value="F:ATP binding"/>
    <property type="evidence" value="ECO:0007669"/>
    <property type="project" value="UniProtKB-KW"/>
</dbReference>
<dbReference type="GO" id="GO:0016887">
    <property type="term" value="F:ATP hydrolysis activity"/>
    <property type="evidence" value="ECO:0007669"/>
    <property type="project" value="InterPro"/>
</dbReference>
<evidence type="ECO:0000256" key="6">
    <source>
        <dbReference type="ARBA" id="ARBA00022989"/>
    </source>
</evidence>
<evidence type="ECO:0000256" key="4">
    <source>
        <dbReference type="ARBA" id="ARBA00022741"/>
    </source>
</evidence>
<dbReference type="EMBL" id="JABANP010000207">
    <property type="protein sequence ID" value="KAF4686813.1"/>
    <property type="molecule type" value="Genomic_DNA"/>
</dbReference>
<feature type="transmembrane region" description="Helical" evidence="8">
    <location>
        <begin position="384"/>
        <end position="404"/>
    </location>
</feature>
<feature type="transmembrane region" description="Helical" evidence="8">
    <location>
        <begin position="537"/>
        <end position="559"/>
    </location>
</feature>
<comment type="caution">
    <text evidence="10">The sequence shown here is derived from an EMBL/GenBank/DDBJ whole genome shotgun (WGS) entry which is preliminary data.</text>
</comment>
<sequence length="628" mass="69289">MSFHASTPSSTGEASPATTITDLRKFRSISVGGSQVKGASLEWTDVDFVIKGKKILNGCTGILRPGELTAVLGPSGSGKSTLMNVLGGRQSLRGKGKSFSGEVSFNGKVQDPVNFRSHIAYVMQDDHLTATATPKEVLEMSARLRMHDQDEKEVSRELVVFEGIFAAAQIQALVTDLLDSLKLTPCKDTVVGNGVIKGISGGERKRTSVGMELISKPQMIFLDEPLSGLDSYAAVTTMKVLKELARSGVAVMVTVHQPSSEIFSMFDNTLVICSGMMVYQGPTTDLKDFFQDNASIKCPPDYNPADFVLSELQTAPLEDIQRLAHVYKKQAEVKIVPAIEKSRVQGNDAPSLKPKARPAAFTTQLRELFLRDARDTSRNKPVLIARYSVLIILNLLFGCVFFDAGSSQSEEYWLANLGEFIPYYGGMVTVCIFAMMGSAQATILRFPEQRGIFLREYASNMYSTIPYMISKMMVEFPLSFVDSVVQIIITYYMMNFQGNIFYWFLTSWVLNISSVSLAQLVGAAVNSGAQAIQMMPLLFVPQMVFSGLFTSLSNIPVWLRWIQWLCALKYGVNLAYFNEFGFDYTQLSEINDAKSSLVGLDIGILLGLIIALRTATNVVLKRKARYVF</sequence>
<evidence type="ECO:0000313" key="10">
    <source>
        <dbReference type="EMBL" id="KAF4686813.1"/>
    </source>
</evidence>
<dbReference type="Pfam" id="PF01061">
    <property type="entry name" value="ABC2_membrane"/>
    <property type="match status" value="1"/>
</dbReference>
<keyword evidence="7 8" id="KW-0472">Membrane</keyword>
<dbReference type="Proteomes" id="UP000541610">
    <property type="component" value="Unassembled WGS sequence"/>
</dbReference>
<reference evidence="10 11" key="1">
    <citation type="submission" date="2020-04" db="EMBL/GenBank/DDBJ databases">
        <title>Perkinsus olseni comparative genomics.</title>
        <authorList>
            <person name="Bogema D.R."/>
        </authorList>
    </citation>
    <scope>NUCLEOTIDE SEQUENCE [LARGE SCALE GENOMIC DNA]</scope>
    <source>
        <strain evidence="10">00978-12</strain>
    </source>
</reference>
<dbReference type="InterPro" id="IPR003593">
    <property type="entry name" value="AAA+_ATPase"/>
</dbReference>
<dbReference type="Gene3D" id="3.40.50.300">
    <property type="entry name" value="P-loop containing nucleotide triphosphate hydrolases"/>
    <property type="match status" value="1"/>
</dbReference>
<keyword evidence="4" id="KW-0547">Nucleotide-binding</keyword>
<evidence type="ECO:0000259" key="9">
    <source>
        <dbReference type="PROSITE" id="PS50893"/>
    </source>
</evidence>
<comment type="subcellular location">
    <subcellularLocation>
        <location evidence="1">Membrane</location>
        <topology evidence="1">Multi-pass membrane protein</topology>
    </subcellularLocation>
</comment>
<dbReference type="SMART" id="SM00382">
    <property type="entry name" value="AAA"/>
    <property type="match status" value="1"/>
</dbReference>
<keyword evidence="6 8" id="KW-1133">Transmembrane helix</keyword>
<evidence type="ECO:0000256" key="3">
    <source>
        <dbReference type="ARBA" id="ARBA00022692"/>
    </source>
</evidence>
<organism evidence="10 11">
    <name type="scientific">Perkinsus olseni</name>
    <name type="common">Perkinsus atlanticus</name>
    <dbReference type="NCBI Taxonomy" id="32597"/>
    <lineage>
        <taxon>Eukaryota</taxon>
        <taxon>Sar</taxon>
        <taxon>Alveolata</taxon>
        <taxon>Perkinsozoa</taxon>
        <taxon>Perkinsea</taxon>
        <taxon>Perkinsida</taxon>
        <taxon>Perkinsidae</taxon>
        <taxon>Perkinsus</taxon>
    </lineage>
</organism>
<name>A0A7J6NSH7_PEROL</name>
<feature type="domain" description="ABC transporter" evidence="9">
    <location>
        <begin position="41"/>
        <end position="299"/>
    </location>
</feature>
<evidence type="ECO:0000256" key="1">
    <source>
        <dbReference type="ARBA" id="ARBA00004141"/>
    </source>
</evidence>
<dbReference type="PANTHER" id="PTHR48041">
    <property type="entry name" value="ABC TRANSPORTER G FAMILY MEMBER 28"/>
    <property type="match status" value="1"/>
</dbReference>
<dbReference type="Pfam" id="PF00005">
    <property type="entry name" value="ABC_tran"/>
    <property type="match status" value="1"/>
</dbReference>
<dbReference type="InterPro" id="IPR027417">
    <property type="entry name" value="P-loop_NTPase"/>
</dbReference>
<dbReference type="OrthoDB" id="184675at2759"/>
<evidence type="ECO:0000256" key="7">
    <source>
        <dbReference type="ARBA" id="ARBA00023136"/>
    </source>
</evidence>
<evidence type="ECO:0000256" key="5">
    <source>
        <dbReference type="ARBA" id="ARBA00022840"/>
    </source>
</evidence>
<dbReference type="SUPFAM" id="SSF52540">
    <property type="entry name" value="P-loop containing nucleoside triphosphate hydrolases"/>
    <property type="match status" value="1"/>
</dbReference>
<dbReference type="Pfam" id="PF19055">
    <property type="entry name" value="ABC2_membrane_7"/>
    <property type="match status" value="1"/>
</dbReference>
<dbReference type="GO" id="GO:0016020">
    <property type="term" value="C:membrane"/>
    <property type="evidence" value="ECO:0007669"/>
    <property type="project" value="UniProtKB-SubCell"/>
</dbReference>
<dbReference type="GO" id="GO:0140359">
    <property type="term" value="F:ABC-type transporter activity"/>
    <property type="evidence" value="ECO:0007669"/>
    <property type="project" value="InterPro"/>
</dbReference>
<feature type="transmembrane region" description="Helical" evidence="8">
    <location>
        <begin position="500"/>
        <end position="525"/>
    </location>
</feature>
<keyword evidence="5" id="KW-0067">ATP-binding</keyword>
<dbReference type="InterPro" id="IPR003439">
    <property type="entry name" value="ABC_transporter-like_ATP-bd"/>
</dbReference>
<dbReference type="PROSITE" id="PS50893">
    <property type="entry name" value="ABC_TRANSPORTER_2"/>
    <property type="match status" value="1"/>
</dbReference>
<dbReference type="InterPro" id="IPR050352">
    <property type="entry name" value="ABCG_transporters"/>
</dbReference>
<dbReference type="InterPro" id="IPR043926">
    <property type="entry name" value="ABCG_dom"/>
</dbReference>
<feature type="transmembrane region" description="Helical" evidence="8">
    <location>
        <begin position="597"/>
        <end position="620"/>
    </location>
</feature>
<evidence type="ECO:0000256" key="2">
    <source>
        <dbReference type="ARBA" id="ARBA00022448"/>
    </source>
</evidence>
<proteinExistence type="predicted"/>
<gene>
    <name evidence="10" type="ORF">FOZ60_004783</name>
</gene>
<protein>
    <recommendedName>
        <fullName evidence="9">ABC transporter domain-containing protein</fullName>
    </recommendedName>
</protein>
<dbReference type="AlphaFoldDB" id="A0A7J6NSH7"/>
<dbReference type="PANTHER" id="PTHR48041:SF139">
    <property type="entry name" value="PROTEIN SCARLET"/>
    <property type="match status" value="1"/>
</dbReference>